<dbReference type="PANTHER" id="PTHR10628:SF30">
    <property type="entry name" value="EXO-ALPHA-SIALIDASE"/>
    <property type="match status" value="1"/>
</dbReference>
<dbReference type="Gene3D" id="2.40.220.10">
    <property type="entry name" value="Intramolecular Trans-sialidase, Domain 3"/>
    <property type="match status" value="1"/>
</dbReference>
<feature type="chain" id="PRO_5038969737" description="exo-alpha-sialidase" evidence="8">
    <location>
        <begin position="21"/>
        <end position="698"/>
    </location>
</feature>
<evidence type="ECO:0000256" key="2">
    <source>
        <dbReference type="ARBA" id="ARBA00009348"/>
    </source>
</evidence>
<keyword evidence="4 8" id="KW-0732">Signal</keyword>
<protein>
    <recommendedName>
        <fullName evidence="3">exo-alpha-sialidase</fullName>
        <ecNumber evidence="3">3.2.1.18</ecNumber>
    </recommendedName>
</protein>
<accession>A0A4Y9J9W5</accession>
<evidence type="ECO:0000256" key="5">
    <source>
        <dbReference type="ARBA" id="ARBA00022737"/>
    </source>
</evidence>
<dbReference type="GO" id="GO:0006689">
    <property type="term" value="P:ganglioside catabolic process"/>
    <property type="evidence" value="ECO:0007669"/>
    <property type="project" value="TreeGrafter"/>
</dbReference>
<dbReference type="Gene3D" id="2.60.120.200">
    <property type="match status" value="1"/>
</dbReference>
<evidence type="ECO:0000256" key="8">
    <source>
        <dbReference type="SAM" id="SignalP"/>
    </source>
</evidence>
<evidence type="ECO:0000256" key="7">
    <source>
        <dbReference type="ARBA" id="ARBA00023295"/>
    </source>
</evidence>
<dbReference type="Pfam" id="PF13088">
    <property type="entry name" value="BNR_2"/>
    <property type="match status" value="1"/>
</dbReference>
<evidence type="ECO:0000259" key="9">
    <source>
        <dbReference type="Pfam" id="PF02973"/>
    </source>
</evidence>
<dbReference type="InterPro" id="IPR026856">
    <property type="entry name" value="Sialidase_fam"/>
</dbReference>
<comment type="catalytic activity">
    <reaction evidence="1">
        <text>Hydrolysis of alpha-(2-&gt;3)-, alpha-(2-&gt;6)-, alpha-(2-&gt;8)- glycosidic linkages of terminal sialic acid residues in oligosaccharides, glycoproteins, glycolipids, colominic acid and synthetic substrates.</text>
        <dbReference type="EC" id="3.2.1.18"/>
    </reaction>
</comment>
<dbReference type="InterPro" id="IPR036278">
    <property type="entry name" value="Sialidase_sf"/>
</dbReference>
<proteinExistence type="inferred from homology"/>
<reference evidence="11 12" key="1">
    <citation type="submission" date="2019-03" db="EMBL/GenBank/DDBJ databases">
        <title>Diversity of the mouse oral microbiome.</title>
        <authorList>
            <person name="Joseph S."/>
            <person name="Aduse-Opoku J."/>
            <person name="Curtis M."/>
            <person name="Wade W."/>
            <person name="Hashim A."/>
        </authorList>
    </citation>
    <scope>NUCLEOTIDE SEQUENCE [LARGE SCALE GENOMIC DNA]</scope>
    <source>
        <strain evidence="11 12">WM131</strain>
    </source>
</reference>
<dbReference type="PANTHER" id="PTHR10628">
    <property type="entry name" value="SIALIDASE"/>
    <property type="match status" value="1"/>
</dbReference>
<feature type="domain" description="Glycoside hydrolase family 33 N-terminal" evidence="9">
    <location>
        <begin position="43"/>
        <end position="228"/>
    </location>
</feature>
<evidence type="ECO:0000256" key="3">
    <source>
        <dbReference type="ARBA" id="ARBA00012733"/>
    </source>
</evidence>
<name>A0A4Y9J9W5_9STRE</name>
<comment type="similarity">
    <text evidence="2">Belongs to the glycosyl hydrolase 33 family.</text>
</comment>
<feature type="domain" description="Sialidase" evidence="10">
    <location>
        <begin position="457"/>
        <end position="660"/>
    </location>
</feature>
<keyword evidence="7" id="KW-0326">Glycosidase</keyword>
<dbReference type="GO" id="GO:0005737">
    <property type="term" value="C:cytoplasm"/>
    <property type="evidence" value="ECO:0007669"/>
    <property type="project" value="TreeGrafter"/>
</dbReference>
<dbReference type="CDD" id="cd15482">
    <property type="entry name" value="Sialidase_non-viral"/>
    <property type="match status" value="1"/>
</dbReference>
<dbReference type="SUPFAM" id="SSF49899">
    <property type="entry name" value="Concanavalin A-like lectins/glucanases"/>
    <property type="match status" value="1"/>
</dbReference>
<sequence>MKTKKIYTLLGVALVSSAILVNTPAKVIAMESSTVLVQGASPVYQVNSKVLENKGVDVTSDVLDTLTSETQSIVVKFKSGNPNALQALFGISNANVGYRNNYFSIFMRNSGEIGVEIRDAQKGINYLFTRPASLWGIHKGEAVENTVVFVADAVSKTYTMYVNGTRVFSEQVEHFLPISKIEGQNKVSLGSVVREGKDDFVMRGEINRLSIYNQALTEDDINNMSLSTPYKLIFQSGDATQANYFRIPTLYTLENGRVLSSIDARYGGTHDSKSKINIATAFSDDSGDTWSTPIFAMKFNDYAEQIVDWPRNTNLKNSQIGGSASFIDSAIVQDKSTGKVVLLADVMPAGIGNNNANKSDSGFKEIDGNYYVKLKKNNESNYNYSIRENNVIYDDVKNKPTAYSVNEKYELLENGQPLSVEQYSVAFEQGRLSEYHNGNQVPMNIFYKDSLFKVAPTNYIGVTTSEDQGESWGAFKLLPPMLGTNHNATYLSPGQGLYLSHKNRMIFATYTGGELTYLISDDGATSWHKASAPIPFKNATAEAQMVELREGVIRTFFRTTTGKVAYMTSYDAGDTWSSVEYIDVVEQTGYGTQVSVIKYSQKIDGKDAIILSTPNSKSGRKGGELVVGLINPEDDSIDWHYHYKVDLPTYGYAYSAITELPNHRIGLLFEKYDSWSRNELHVTNVNQFIELGIEDILK</sequence>
<dbReference type="InterPro" id="IPR004124">
    <property type="entry name" value="Glyco_hydro_33_N"/>
</dbReference>
<dbReference type="InterPro" id="IPR013320">
    <property type="entry name" value="ConA-like_dom_sf"/>
</dbReference>
<dbReference type="AlphaFoldDB" id="A0A4Y9J9W5"/>
<evidence type="ECO:0000256" key="6">
    <source>
        <dbReference type="ARBA" id="ARBA00022801"/>
    </source>
</evidence>
<keyword evidence="6" id="KW-0378">Hydrolase</keyword>
<dbReference type="InterPro" id="IPR011040">
    <property type="entry name" value="Sialidase"/>
</dbReference>
<evidence type="ECO:0000259" key="10">
    <source>
        <dbReference type="Pfam" id="PF13088"/>
    </source>
</evidence>
<dbReference type="GO" id="GO:0016020">
    <property type="term" value="C:membrane"/>
    <property type="evidence" value="ECO:0007669"/>
    <property type="project" value="TreeGrafter"/>
</dbReference>
<keyword evidence="5" id="KW-0677">Repeat</keyword>
<organism evidence="11 12">
    <name type="scientific">Streptococcus cuniculi</name>
    <dbReference type="NCBI Taxonomy" id="1432788"/>
    <lineage>
        <taxon>Bacteria</taxon>
        <taxon>Bacillati</taxon>
        <taxon>Bacillota</taxon>
        <taxon>Bacilli</taxon>
        <taxon>Lactobacillales</taxon>
        <taxon>Streptococcaceae</taxon>
        <taxon>Streptococcus</taxon>
    </lineage>
</organism>
<dbReference type="Proteomes" id="UP000297253">
    <property type="component" value="Unassembled WGS sequence"/>
</dbReference>
<dbReference type="EC" id="3.2.1.18" evidence="3"/>
<comment type="caution">
    <text evidence="11">The sequence shown here is derived from an EMBL/GenBank/DDBJ whole genome shotgun (WGS) entry which is preliminary data.</text>
</comment>
<dbReference type="Gene3D" id="2.120.10.10">
    <property type="match status" value="1"/>
</dbReference>
<evidence type="ECO:0000313" key="12">
    <source>
        <dbReference type="Proteomes" id="UP000297253"/>
    </source>
</evidence>
<gene>
    <name evidence="11" type="ORF">E4T82_08625</name>
</gene>
<evidence type="ECO:0000256" key="4">
    <source>
        <dbReference type="ARBA" id="ARBA00022729"/>
    </source>
</evidence>
<dbReference type="GO" id="GO:0004308">
    <property type="term" value="F:exo-alpha-sialidase activity"/>
    <property type="evidence" value="ECO:0007669"/>
    <property type="project" value="UniProtKB-EC"/>
</dbReference>
<dbReference type="EMBL" id="SPPD01000013">
    <property type="protein sequence ID" value="TFU97321.1"/>
    <property type="molecule type" value="Genomic_DNA"/>
</dbReference>
<dbReference type="InterPro" id="IPR023364">
    <property type="entry name" value="Trans_sialidase_dom3"/>
</dbReference>
<evidence type="ECO:0000256" key="1">
    <source>
        <dbReference type="ARBA" id="ARBA00000427"/>
    </source>
</evidence>
<dbReference type="GO" id="GO:0009313">
    <property type="term" value="P:oligosaccharide catabolic process"/>
    <property type="evidence" value="ECO:0007669"/>
    <property type="project" value="TreeGrafter"/>
</dbReference>
<dbReference type="SUPFAM" id="SSF50939">
    <property type="entry name" value="Sialidases"/>
    <property type="match status" value="1"/>
</dbReference>
<evidence type="ECO:0000313" key="11">
    <source>
        <dbReference type="EMBL" id="TFU97321.1"/>
    </source>
</evidence>
<dbReference type="OrthoDB" id="7294637at2"/>
<dbReference type="Pfam" id="PF02973">
    <property type="entry name" value="Sialidase"/>
    <property type="match status" value="1"/>
</dbReference>
<feature type="signal peptide" evidence="8">
    <location>
        <begin position="1"/>
        <end position="20"/>
    </location>
</feature>